<dbReference type="InterPro" id="IPR009472">
    <property type="entry name" value="Tab2-like"/>
</dbReference>
<keyword evidence="1" id="KW-0732">Signal</keyword>
<feature type="signal peptide" evidence="1">
    <location>
        <begin position="1"/>
        <end position="25"/>
    </location>
</feature>
<organism evidence="4">
    <name type="scientific">Lotharella oceanica</name>
    <dbReference type="NCBI Taxonomy" id="641309"/>
    <lineage>
        <taxon>Eukaryota</taxon>
        <taxon>Sar</taxon>
        <taxon>Rhizaria</taxon>
        <taxon>Cercozoa</taxon>
        <taxon>Chlorarachniophyceae</taxon>
        <taxon>Lotharella</taxon>
    </lineage>
</organism>
<evidence type="ECO:0000259" key="3">
    <source>
        <dbReference type="Pfam" id="PF20429"/>
    </source>
</evidence>
<feature type="domain" description="RNA-binding protein Tab2/Atab2 C-terminal" evidence="3">
    <location>
        <begin position="237"/>
        <end position="367"/>
    </location>
</feature>
<protein>
    <submittedName>
        <fullName evidence="4">Uncharacterized protein</fullName>
    </submittedName>
</protein>
<gene>
    <name evidence="4" type="ORF">LSP00402_LOCUS15207</name>
</gene>
<dbReference type="EMBL" id="HBHP01024546">
    <property type="protein sequence ID" value="CAD9771217.1"/>
    <property type="molecule type" value="Transcribed_RNA"/>
</dbReference>
<dbReference type="GO" id="GO:0003723">
    <property type="term" value="F:RNA binding"/>
    <property type="evidence" value="ECO:0007669"/>
    <property type="project" value="InterPro"/>
</dbReference>
<feature type="chain" id="PRO_5031364895" evidence="1">
    <location>
        <begin position="26"/>
        <end position="406"/>
    </location>
</feature>
<feature type="domain" description="RNA-binding protein Tab2-like N-terminal" evidence="2">
    <location>
        <begin position="102"/>
        <end position="206"/>
    </location>
</feature>
<evidence type="ECO:0000313" key="4">
    <source>
        <dbReference type="EMBL" id="CAD9771217.1"/>
    </source>
</evidence>
<dbReference type="PANTHER" id="PTHR34556">
    <property type="match status" value="1"/>
</dbReference>
<dbReference type="PANTHER" id="PTHR34556:SF2">
    <property type="entry name" value="PROTEIN TAB2 HOMOLOG, CHLOROPLASTIC"/>
    <property type="match status" value="1"/>
</dbReference>
<dbReference type="InterPro" id="IPR046761">
    <property type="entry name" value="Tab2-like_C"/>
</dbReference>
<evidence type="ECO:0000259" key="2">
    <source>
        <dbReference type="Pfam" id="PF06485"/>
    </source>
</evidence>
<dbReference type="InterPro" id="IPR046760">
    <property type="entry name" value="Tab2-like_N"/>
</dbReference>
<proteinExistence type="predicted"/>
<reference evidence="4" key="1">
    <citation type="submission" date="2021-01" db="EMBL/GenBank/DDBJ databases">
        <authorList>
            <person name="Corre E."/>
            <person name="Pelletier E."/>
            <person name="Niang G."/>
            <person name="Scheremetjew M."/>
            <person name="Finn R."/>
            <person name="Kale V."/>
            <person name="Holt S."/>
            <person name="Cochrane G."/>
            <person name="Meng A."/>
            <person name="Brown T."/>
            <person name="Cohen L."/>
        </authorList>
    </citation>
    <scope>NUCLEOTIDE SEQUENCE</scope>
    <source>
        <strain evidence="4">CCMP622</strain>
    </source>
</reference>
<dbReference type="Pfam" id="PF20429">
    <property type="entry name" value="Tab2-like_C"/>
    <property type="match status" value="1"/>
</dbReference>
<evidence type="ECO:0000256" key="1">
    <source>
        <dbReference type="SAM" id="SignalP"/>
    </source>
</evidence>
<dbReference type="AlphaFoldDB" id="A0A7S2TVR1"/>
<sequence length="406" mass="45980">MKSAVGTLVLVAALVLTAALHACLAPHPRLASQIVRGRTALVPRTHIHNQGLRRRCERGAQLGRSLRIRATEGAEAGEQTLAMEPEITSDATTPKLPISDEWQLDVYNRPVVNGGKKLWELMICDKTGGWRFLETLDQGKINSKEIRRVLEKAMKEAPRKPTSVRYFRKQAVSIIRKALEKFEKEDNVRPIKSRATYALFDWLQERYDKVYPMMEGYQPPKQSGKDFAFTRKSVSPPTYVEGEDWSFSEVRLSEIITNTQGMTESGRVCPIPEDLSPDTFVPGLVIYSPRAKALSVALMGTVIEAGDISSVSIDTERSEVVYDMGVEEKWKVGKLDDDRLVREARAFEEKKKQLGGLHFLAVHQLPQYSVIDLLFNRKKELGDEEIEGFWLFRQGNYGWEVLGRKS</sequence>
<name>A0A7S2TVR1_9EUKA</name>
<dbReference type="Pfam" id="PF06485">
    <property type="entry name" value="Tab2-like_N"/>
    <property type="match status" value="1"/>
</dbReference>
<accession>A0A7S2TVR1</accession>